<protein>
    <submittedName>
        <fullName evidence="1">Uncharacterized protein</fullName>
    </submittedName>
</protein>
<comment type="caution">
    <text evidence="1">The sequence shown here is derived from an EMBL/GenBank/DDBJ whole genome shotgun (WGS) entry which is preliminary data.</text>
</comment>
<dbReference type="Proteomes" id="UP000321523">
    <property type="component" value="Unassembled WGS sequence"/>
</dbReference>
<dbReference type="EMBL" id="BJYZ01000118">
    <property type="protein sequence ID" value="GEO43655.1"/>
    <property type="molecule type" value="Genomic_DNA"/>
</dbReference>
<gene>
    <name evidence="1" type="ORF">SAE02_78030</name>
</gene>
<dbReference type="AlphaFoldDB" id="A0A512E4J3"/>
<name>A0A512E4J3_9PROT</name>
<keyword evidence="2" id="KW-1185">Reference proteome</keyword>
<reference evidence="1 2" key="1">
    <citation type="submission" date="2019-07" db="EMBL/GenBank/DDBJ databases">
        <title>Whole genome shotgun sequence of Skermanella aerolata NBRC 106429.</title>
        <authorList>
            <person name="Hosoyama A."/>
            <person name="Uohara A."/>
            <person name="Ohji S."/>
            <person name="Ichikawa N."/>
        </authorList>
    </citation>
    <scope>NUCLEOTIDE SEQUENCE [LARGE SCALE GENOMIC DNA]</scope>
    <source>
        <strain evidence="1 2">NBRC 106429</strain>
    </source>
</reference>
<dbReference type="RefSeq" id="WP_044437653.1">
    <property type="nucleotide sequence ID" value="NZ_BJYZ01000118.1"/>
</dbReference>
<evidence type="ECO:0000313" key="2">
    <source>
        <dbReference type="Proteomes" id="UP000321523"/>
    </source>
</evidence>
<sequence>MTEIHPRILKRLQTERVRRLEAEWTHACRRLRKERLIIGGLADTAIGSELNLPELCEVLDDALVTLAALGPEHPASSTLLHAMTNGFMKIQDDMHRRLNKRNGCGP</sequence>
<organism evidence="1 2">
    <name type="scientific">Skermanella aerolata</name>
    <dbReference type="NCBI Taxonomy" id="393310"/>
    <lineage>
        <taxon>Bacteria</taxon>
        <taxon>Pseudomonadati</taxon>
        <taxon>Pseudomonadota</taxon>
        <taxon>Alphaproteobacteria</taxon>
        <taxon>Rhodospirillales</taxon>
        <taxon>Azospirillaceae</taxon>
        <taxon>Skermanella</taxon>
    </lineage>
</organism>
<proteinExistence type="predicted"/>
<accession>A0A512E4J3</accession>
<evidence type="ECO:0000313" key="1">
    <source>
        <dbReference type="EMBL" id="GEO43655.1"/>
    </source>
</evidence>